<dbReference type="AlphaFoldDB" id="A0AAJ1F9W1"/>
<feature type="transmembrane region" description="Helical" evidence="2">
    <location>
        <begin position="138"/>
        <end position="157"/>
    </location>
</feature>
<dbReference type="InterPro" id="IPR012429">
    <property type="entry name" value="HGSNAT_cat"/>
</dbReference>
<evidence type="ECO:0000259" key="3">
    <source>
        <dbReference type="Pfam" id="PF07786"/>
    </source>
</evidence>
<protein>
    <submittedName>
        <fullName evidence="4">DUF1624 domain-containing protein</fullName>
    </submittedName>
</protein>
<feature type="transmembrane region" description="Helical" evidence="2">
    <location>
        <begin position="206"/>
        <end position="229"/>
    </location>
</feature>
<reference evidence="4" key="1">
    <citation type="submission" date="2022-06" db="EMBL/GenBank/DDBJ databases">
        <authorList>
            <person name="Sun Q."/>
        </authorList>
    </citation>
    <scope>NUCLEOTIDE SEQUENCE</scope>
    <source>
        <strain evidence="4">S101</strain>
    </source>
</reference>
<gene>
    <name evidence="4" type="ORF">NBH21_23740</name>
</gene>
<feature type="region of interest" description="Disordered" evidence="1">
    <location>
        <begin position="8"/>
        <end position="37"/>
    </location>
</feature>
<feature type="transmembrane region" description="Helical" evidence="2">
    <location>
        <begin position="81"/>
        <end position="103"/>
    </location>
</feature>
<organism evidence="4 5">
    <name type="scientific">Ciceribacter sichuanensis</name>
    <dbReference type="NCBI Taxonomy" id="2949647"/>
    <lineage>
        <taxon>Bacteria</taxon>
        <taxon>Pseudomonadati</taxon>
        <taxon>Pseudomonadota</taxon>
        <taxon>Alphaproteobacteria</taxon>
        <taxon>Hyphomicrobiales</taxon>
        <taxon>Rhizobiaceae</taxon>
        <taxon>Ciceribacter</taxon>
    </lineage>
</organism>
<keyword evidence="2" id="KW-1133">Transmembrane helix</keyword>
<feature type="transmembrane region" description="Helical" evidence="2">
    <location>
        <begin position="250"/>
        <end position="271"/>
    </location>
</feature>
<sequence>MRTLLPFAPGVLPNHGPPTKGLTVQPSSERREEASAHPRIGALDAARGLALIAMATYHFSWDLEFFGYLDPGTSTHGPLKIYARCIASSFLFLAGFSLVLAQYPELRLKSFLKRLGIIVAAALAITVATAIAMPDGLIFFGILHSIAAASLLGLLFLRAPPLLTVAVAGGIIALPNYYQSDVFDAPWLLFLGLSEHLPRSNDYVPMLPWSGALLLGIAVARIAQGRGWLNALARLPEGPRWLRWGGRHSLIVYLIHQPVLIAIVYLMSIIAPPQEPDPIQSYLMSCQTACQAEGSEAGLCTRFCSCTLDRLQEQLLLAPLQSGAILPDKDERILKLARECSVISQ</sequence>
<dbReference type="Proteomes" id="UP001155380">
    <property type="component" value="Unassembled WGS sequence"/>
</dbReference>
<comment type="caution">
    <text evidence="4">The sequence shown here is derived from an EMBL/GenBank/DDBJ whole genome shotgun (WGS) entry which is preliminary data.</text>
</comment>
<evidence type="ECO:0000313" key="5">
    <source>
        <dbReference type="Proteomes" id="UP001155380"/>
    </source>
</evidence>
<dbReference type="RefSeq" id="WP_250916292.1">
    <property type="nucleotide sequence ID" value="NZ_JAMXLX010000011.1"/>
</dbReference>
<evidence type="ECO:0000313" key="4">
    <source>
        <dbReference type="EMBL" id="MCO5959794.1"/>
    </source>
</evidence>
<feature type="transmembrane region" description="Helical" evidence="2">
    <location>
        <begin position="162"/>
        <end position="178"/>
    </location>
</feature>
<evidence type="ECO:0000256" key="2">
    <source>
        <dbReference type="SAM" id="Phobius"/>
    </source>
</evidence>
<dbReference type="Pfam" id="PF07786">
    <property type="entry name" value="HGSNAT_cat"/>
    <property type="match status" value="1"/>
</dbReference>
<keyword evidence="2" id="KW-0812">Transmembrane</keyword>
<proteinExistence type="predicted"/>
<dbReference type="EMBL" id="JAMXLX010000011">
    <property type="protein sequence ID" value="MCO5959794.1"/>
    <property type="molecule type" value="Genomic_DNA"/>
</dbReference>
<feature type="transmembrane region" description="Helical" evidence="2">
    <location>
        <begin position="115"/>
        <end position="132"/>
    </location>
</feature>
<accession>A0AAJ1F9W1</accession>
<feature type="domain" description="Heparan-alpha-glucosaminide N-acetyltransferase catalytic" evidence="3">
    <location>
        <begin position="39"/>
        <end position="258"/>
    </location>
</feature>
<keyword evidence="2" id="KW-0472">Membrane</keyword>
<name>A0AAJ1F9W1_9HYPH</name>
<evidence type="ECO:0000256" key="1">
    <source>
        <dbReference type="SAM" id="MobiDB-lite"/>
    </source>
</evidence>